<comment type="caution">
    <text evidence="1">The sequence shown here is derived from an EMBL/GenBank/DDBJ whole genome shotgun (WGS) entry which is preliminary data.</text>
</comment>
<dbReference type="PANTHER" id="PTHR43434:SF16">
    <property type="entry name" value="BLL8046 PROTEIN"/>
    <property type="match status" value="1"/>
</dbReference>
<evidence type="ECO:0000313" key="2">
    <source>
        <dbReference type="Proteomes" id="UP001500575"/>
    </source>
</evidence>
<dbReference type="SFLD" id="SFLDG01129">
    <property type="entry name" value="C1.5:_HAD__Beta-PGM__Phosphata"/>
    <property type="match status" value="1"/>
</dbReference>
<gene>
    <name evidence="1" type="ORF">GCM10009843_15420</name>
</gene>
<organism evidence="1 2">
    <name type="scientific">Nocardioides bigeumensis</name>
    <dbReference type="NCBI Taxonomy" id="433657"/>
    <lineage>
        <taxon>Bacteria</taxon>
        <taxon>Bacillati</taxon>
        <taxon>Actinomycetota</taxon>
        <taxon>Actinomycetes</taxon>
        <taxon>Propionibacteriales</taxon>
        <taxon>Nocardioidaceae</taxon>
        <taxon>Nocardioides</taxon>
    </lineage>
</organism>
<sequence length="224" mass="23167">MHATAGQLDTVVVDVDGTLVDSVYEHAVAWGRAFHDVGLTVSSAAVHAAIGMDSEQLVAHVAGDRAEHAVGDRIRQIHAAEFEHLGARVRLLPGADRLIGDLKKRGLRVVIASSGSERDTARALDHVPDAALADAVVTGQDVRKGKPATDLITASLTAVGGDRAAVIGDSPWDAIAGRAGGHFAIAVRSGGFCDSTLTEAGAQLVFDSLADVLDHLDQIPLTGP</sequence>
<keyword evidence="1" id="KW-0378">Hydrolase</keyword>
<proteinExistence type="predicted"/>
<name>A0ABN2Y3X1_9ACTN</name>
<dbReference type="GO" id="GO:0016787">
    <property type="term" value="F:hydrolase activity"/>
    <property type="evidence" value="ECO:0007669"/>
    <property type="project" value="UniProtKB-KW"/>
</dbReference>
<dbReference type="Gene3D" id="1.10.150.240">
    <property type="entry name" value="Putative phosphatase, domain 2"/>
    <property type="match status" value="1"/>
</dbReference>
<dbReference type="RefSeq" id="WP_344303100.1">
    <property type="nucleotide sequence ID" value="NZ_BAAAQQ010000007.1"/>
</dbReference>
<dbReference type="Gene3D" id="3.40.50.1000">
    <property type="entry name" value="HAD superfamily/HAD-like"/>
    <property type="match status" value="1"/>
</dbReference>
<reference evidence="1 2" key="1">
    <citation type="journal article" date="2019" name="Int. J. Syst. Evol. Microbiol.">
        <title>The Global Catalogue of Microorganisms (GCM) 10K type strain sequencing project: providing services to taxonomists for standard genome sequencing and annotation.</title>
        <authorList>
            <consortium name="The Broad Institute Genomics Platform"/>
            <consortium name="The Broad Institute Genome Sequencing Center for Infectious Disease"/>
            <person name="Wu L."/>
            <person name="Ma J."/>
        </authorList>
    </citation>
    <scope>NUCLEOTIDE SEQUENCE [LARGE SCALE GENOMIC DNA]</scope>
    <source>
        <strain evidence="1 2">JCM 16021</strain>
    </source>
</reference>
<evidence type="ECO:0000313" key="1">
    <source>
        <dbReference type="EMBL" id="GAA2121303.1"/>
    </source>
</evidence>
<accession>A0ABN2Y3X1</accession>
<keyword evidence="2" id="KW-1185">Reference proteome</keyword>
<dbReference type="InterPro" id="IPR023214">
    <property type="entry name" value="HAD_sf"/>
</dbReference>
<dbReference type="Pfam" id="PF00702">
    <property type="entry name" value="Hydrolase"/>
    <property type="match status" value="1"/>
</dbReference>
<dbReference type="Proteomes" id="UP001500575">
    <property type="component" value="Unassembled WGS sequence"/>
</dbReference>
<dbReference type="SUPFAM" id="SSF56784">
    <property type="entry name" value="HAD-like"/>
    <property type="match status" value="1"/>
</dbReference>
<protein>
    <submittedName>
        <fullName evidence="1">HAD family hydrolase</fullName>
    </submittedName>
</protein>
<dbReference type="EMBL" id="BAAAQQ010000007">
    <property type="protein sequence ID" value="GAA2121303.1"/>
    <property type="molecule type" value="Genomic_DNA"/>
</dbReference>
<dbReference type="InterPro" id="IPR023198">
    <property type="entry name" value="PGP-like_dom2"/>
</dbReference>
<dbReference type="InterPro" id="IPR050155">
    <property type="entry name" value="HAD-like_hydrolase_sf"/>
</dbReference>
<dbReference type="SFLD" id="SFLDS00003">
    <property type="entry name" value="Haloacid_Dehalogenase"/>
    <property type="match status" value="1"/>
</dbReference>
<dbReference type="PANTHER" id="PTHR43434">
    <property type="entry name" value="PHOSPHOGLYCOLATE PHOSPHATASE"/>
    <property type="match status" value="1"/>
</dbReference>
<dbReference type="InterPro" id="IPR036412">
    <property type="entry name" value="HAD-like_sf"/>
</dbReference>